<evidence type="ECO:0000256" key="2">
    <source>
        <dbReference type="SAM" id="SignalP"/>
    </source>
</evidence>
<feature type="domain" description="FecR protein" evidence="3">
    <location>
        <begin position="66"/>
        <end position="152"/>
    </location>
</feature>
<feature type="region of interest" description="Disordered" evidence="1">
    <location>
        <begin position="275"/>
        <end position="296"/>
    </location>
</feature>
<feature type="region of interest" description="Disordered" evidence="1">
    <location>
        <begin position="228"/>
        <end position="247"/>
    </location>
</feature>
<evidence type="ECO:0000313" key="5">
    <source>
        <dbReference type="Proteomes" id="UP000192917"/>
    </source>
</evidence>
<dbReference type="Proteomes" id="UP000192917">
    <property type="component" value="Unassembled WGS sequence"/>
</dbReference>
<dbReference type="STRING" id="560819.SAMN05428998_105279"/>
<dbReference type="AlphaFoldDB" id="A0A1Y6BL13"/>
<dbReference type="EMBL" id="FWZX01000005">
    <property type="protein sequence ID" value="SMF14619.1"/>
    <property type="molecule type" value="Genomic_DNA"/>
</dbReference>
<keyword evidence="2" id="KW-0732">Signal</keyword>
<reference evidence="4 5" key="1">
    <citation type="submission" date="2017-04" db="EMBL/GenBank/DDBJ databases">
        <authorList>
            <person name="Afonso C.L."/>
            <person name="Miller P.J."/>
            <person name="Scott M.A."/>
            <person name="Spackman E."/>
            <person name="Goraichik I."/>
            <person name="Dimitrov K.M."/>
            <person name="Suarez D.L."/>
            <person name="Swayne D.E."/>
        </authorList>
    </citation>
    <scope>NUCLEOTIDE SEQUENCE [LARGE SCALE GENOMIC DNA]</scope>
    <source>
        <strain evidence="4 5">USBA 355</strain>
    </source>
</reference>
<accession>A0A1Y6BL13</accession>
<dbReference type="InterPro" id="IPR006860">
    <property type="entry name" value="FecR"/>
</dbReference>
<protein>
    <submittedName>
        <fullName evidence="4">FecR family protein</fullName>
    </submittedName>
</protein>
<feature type="chain" id="PRO_5013277830" evidence="2">
    <location>
        <begin position="28"/>
        <end position="476"/>
    </location>
</feature>
<name>A0A1Y6BL13_9PROT</name>
<evidence type="ECO:0000313" key="4">
    <source>
        <dbReference type="EMBL" id="SMF14619.1"/>
    </source>
</evidence>
<evidence type="ECO:0000256" key="1">
    <source>
        <dbReference type="SAM" id="MobiDB-lite"/>
    </source>
</evidence>
<sequence>MTLFTRAAPILAIVLAAARPSTSGAMAAPGDLAGISAAVRGDVQLTSVLSSDVRRIGSGEDVLFGDALRTAPASGLQLLLLDQSVFTIGADAQLVVDSFVYDPASGSGELTAELLKGAFRFVSGGLSAKDPGQVQLSVPEATIGVRGTIVSALVTEAGSYVLLDGPGRGNDAFERRGVVTVSAGGRTVELSRPGFATFVARGAAPLEPFEAPPELRGRLSGALAVRPGAQTQRAQAQPAGAAGGDAVAESGVGTTQAFATLSTGRAVEAVAEVAATAEPDDPEGQDATASSTLAGDAATGVTDSAVAATLAQDVDPQLSDSLELTALETLERIDGLNSSAVDHFAGDGSFTLTQRNGQTLGSPLEGTSRLSLTIDFGNRTLGDANSGLRVTAGDFSKVVLIDHLSFDEAVGGFALWIQNNANDQEVVRDGSYILISGKKGVASEASAGLILESGGDAGTAKIVDAPRLDGASPGLP</sequence>
<gene>
    <name evidence="4" type="ORF">SAMN05428998_105279</name>
</gene>
<proteinExistence type="predicted"/>
<organism evidence="4 5">
    <name type="scientific">Tistlia consotensis USBA 355</name>
    <dbReference type="NCBI Taxonomy" id="560819"/>
    <lineage>
        <taxon>Bacteria</taxon>
        <taxon>Pseudomonadati</taxon>
        <taxon>Pseudomonadota</taxon>
        <taxon>Alphaproteobacteria</taxon>
        <taxon>Rhodospirillales</taxon>
        <taxon>Rhodovibrionaceae</taxon>
        <taxon>Tistlia</taxon>
    </lineage>
</organism>
<feature type="signal peptide" evidence="2">
    <location>
        <begin position="1"/>
        <end position="27"/>
    </location>
</feature>
<dbReference type="RefSeq" id="WP_085122364.1">
    <property type="nucleotide sequence ID" value="NZ_FWZX01000005.1"/>
</dbReference>
<evidence type="ECO:0000259" key="3">
    <source>
        <dbReference type="Pfam" id="PF04773"/>
    </source>
</evidence>
<keyword evidence="5" id="KW-1185">Reference proteome</keyword>
<dbReference type="Pfam" id="PF04773">
    <property type="entry name" value="FecR"/>
    <property type="match status" value="1"/>
</dbReference>